<proteinExistence type="predicted"/>
<keyword evidence="2" id="KW-0732">Signal</keyword>
<reference evidence="3" key="1">
    <citation type="submission" date="2020-02" db="EMBL/GenBank/DDBJ databases">
        <authorList>
            <person name="Meier V. D."/>
        </authorList>
    </citation>
    <scope>NUCLEOTIDE SEQUENCE</scope>
    <source>
        <strain evidence="3">AVDCRST_MAG95</strain>
    </source>
</reference>
<accession>A0A6J4IMN6</accession>
<feature type="region of interest" description="Disordered" evidence="1">
    <location>
        <begin position="29"/>
        <end position="92"/>
    </location>
</feature>
<dbReference type="EMBL" id="CADCTJ010000665">
    <property type="protein sequence ID" value="CAA9256625.1"/>
    <property type="molecule type" value="Genomic_DNA"/>
</dbReference>
<evidence type="ECO:0000256" key="1">
    <source>
        <dbReference type="SAM" id="MobiDB-lite"/>
    </source>
</evidence>
<protein>
    <submittedName>
        <fullName evidence="3">Uncharacterized protein</fullName>
    </submittedName>
</protein>
<dbReference type="AlphaFoldDB" id="A0A6J4IMN6"/>
<evidence type="ECO:0000256" key="2">
    <source>
        <dbReference type="SAM" id="SignalP"/>
    </source>
</evidence>
<sequence>MKTSFIIKTSRSILAASALALLVSCSSEKKNPQADYPAGESGTAEAIVGDSSNLNEPRPAPVGSDTVENASQADQFGETNVENVDSAARGLE</sequence>
<evidence type="ECO:0000313" key="3">
    <source>
        <dbReference type="EMBL" id="CAA9256625.1"/>
    </source>
</evidence>
<name>A0A6J4IMN6_9BACT</name>
<feature type="signal peptide" evidence="2">
    <location>
        <begin position="1"/>
        <end position="29"/>
    </location>
</feature>
<organism evidence="3">
    <name type="scientific">uncultured Adhaeribacter sp</name>
    <dbReference type="NCBI Taxonomy" id="448109"/>
    <lineage>
        <taxon>Bacteria</taxon>
        <taxon>Pseudomonadati</taxon>
        <taxon>Bacteroidota</taxon>
        <taxon>Cytophagia</taxon>
        <taxon>Cytophagales</taxon>
        <taxon>Hymenobacteraceae</taxon>
        <taxon>Adhaeribacter</taxon>
        <taxon>environmental samples</taxon>
    </lineage>
</organism>
<gene>
    <name evidence="3" type="ORF">AVDCRST_MAG95-2131</name>
</gene>
<dbReference type="PROSITE" id="PS51257">
    <property type="entry name" value="PROKAR_LIPOPROTEIN"/>
    <property type="match status" value="1"/>
</dbReference>
<feature type="compositionally biased region" description="Polar residues" evidence="1">
    <location>
        <begin position="66"/>
        <end position="83"/>
    </location>
</feature>
<feature type="chain" id="PRO_5026778387" evidence="2">
    <location>
        <begin position="30"/>
        <end position="92"/>
    </location>
</feature>